<gene>
    <name evidence="1" type="ORF">VR20_148</name>
</gene>
<proteinExistence type="predicted"/>
<dbReference type="OrthoDB" id="15189at10239"/>
<evidence type="ECO:0000313" key="2">
    <source>
        <dbReference type="Proteomes" id="UP000030716"/>
    </source>
</evidence>
<reference evidence="1 2" key="1">
    <citation type="submission" date="2014-10" db="EMBL/GenBank/DDBJ databases">
        <title>VR bacteriophages - a small but diverse group of low-temperature viruses.</title>
        <authorList>
            <person name="Kaliniene L."/>
            <person name="Meskys R."/>
            <person name="Simoliunas E."/>
            <person name="Zajanckauskaite A."/>
            <person name="Truncaite L."/>
        </authorList>
    </citation>
    <scope>NUCLEOTIDE SEQUENCE [LARGE SCALE GENOMIC DNA]</scope>
</reference>
<accession>A0A0A7HD02</accession>
<evidence type="ECO:0000313" key="1">
    <source>
        <dbReference type="EMBL" id="AIZ02206.1"/>
    </source>
</evidence>
<dbReference type="Proteomes" id="UP000030716">
    <property type="component" value="Segment"/>
</dbReference>
<sequence>MNIKFGQTIPKGYAIEIETWENDGDNYKTQMVFGVEEQEIQQYKYILELFHGSHCNNRNKCGNSEWDVVKHLVIAHIASGVKSGQLTYEFLNKVLGIADLEALLNDDDEEYYLNEALTELLGMACEYDGDFMRVISYVKLYIIEEEIRIPSVKALDML</sequence>
<dbReference type="KEGG" id="vg:26633826"/>
<protein>
    <submittedName>
        <fullName evidence="1">Uncharacterized protein</fullName>
    </submittedName>
</protein>
<dbReference type="EMBL" id="KP007360">
    <property type="protein sequence ID" value="AIZ02206.1"/>
    <property type="molecule type" value="Genomic_DNA"/>
</dbReference>
<keyword evidence="2" id="KW-1185">Reference proteome</keyword>
<name>A0A0A7HD02_9CAUD</name>
<organism evidence="1 2">
    <name type="scientific">Escherichia phage vB_EcoM_VR20</name>
    <dbReference type="NCBI Taxonomy" id="1567027"/>
    <lineage>
        <taxon>Viruses</taxon>
        <taxon>Duplodnaviria</taxon>
        <taxon>Heunggongvirae</taxon>
        <taxon>Uroviricota</taxon>
        <taxon>Caudoviricetes</taxon>
        <taxon>Pantevenvirales</taxon>
        <taxon>Straboviridae</taxon>
        <taxon>Tevenvirinae</taxon>
        <taxon>Gaprivervirus</taxon>
        <taxon>Gaprivervirus vr20</taxon>
    </lineage>
</organism>
<dbReference type="RefSeq" id="YP_009207327.1">
    <property type="nucleotide sequence ID" value="NC_028894.1"/>
</dbReference>
<dbReference type="GeneID" id="26633826"/>